<feature type="transmembrane region" description="Helical" evidence="11">
    <location>
        <begin position="225"/>
        <end position="247"/>
    </location>
</feature>
<feature type="transmembrane region" description="Helical" evidence="11">
    <location>
        <begin position="335"/>
        <end position="353"/>
    </location>
</feature>
<dbReference type="CDD" id="cd06579">
    <property type="entry name" value="TM_PBP1_transp_AraH_like"/>
    <property type="match status" value="1"/>
</dbReference>
<evidence type="ECO:0000313" key="13">
    <source>
        <dbReference type="Proteomes" id="UP000005727"/>
    </source>
</evidence>
<gene>
    <name evidence="12" type="ORF">BANG_02680</name>
</gene>
<evidence type="ECO:0000256" key="10">
    <source>
        <dbReference type="ARBA" id="ARBA00035686"/>
    </source>
</evidence>
<dbReference type="InterPro" id="IPR001851">
    <property type="entry name" value="ABC_transp_permease"/>
</dbReference>
<dbReference type="EMBL" id="EQ999575">
    <property type="protein sequence ID" value="EEY02949.1"/>
    <property type="molecule type" value="Genomic_DNA"/>
</dbReference>
<accession>A0A7U8PW44</accession>
<dbReference type="Pfam" id="PF02653">
    <property type="entry name" value="BPD_transp_2"/>
    <property type="match status" value="1"/>
</dbReference>
<feature type="transmembrane region" description="Helical" evidence="11">
    <location>
        <begin position="147"/>
        <end position="166"/>
    </location>
</feature>
<dbReference type="PANTHER" id="PTHR32196">
    <property type="entry name" value="ABC TRANSPORTER PERMEASE PROTEIN YPHD-RELATED-RELATED"/>
    <property type="match status" value="1"/>
</dbReference>
<keyword evidence="3" id="KW-1003">Cell membrane</keyword>
<evidence type="ECO:0000256" key="11">
    <source>
        <dbReference type="SAM" id="Phobius"/>
    </source>
</evidence>
<dbReference type="Proteomes" id="UP000005727">
    <property type="component" value="Unassembled WGS sequence"/>
</dbReference>
<keyword evidence="6 11" id="KW-0812">Transmembrane</keyword>
<feature type="transmembrane region" description="Helical" evidence="11">
    <location>
        <begin position="299"/>
        <end position="323"/>
    </location>
</feature>
<feature type="transmembrane region" description="Helical" evidence="11">
    <location>
        <begin position="94"/>
        <end position="112"/>
    </location>
</feature>
<dbReference type="GO" id="GO:0022857">
    <property type="term" value="F:transmembrane transporter activity"/>
    <property type="evidence" value="ECO:0007669"/>
    <property type="project" value="InterPro"/>
</dbReference>
<keyword evidence="8 11" id="KW-0472">Membrane</keyword>
<dbReference type="PANTHER" id="PTHR32196:SF32">
    <property type="entry name" value="XYLOSE TRANSPORT SYSTEM PERMEASE PROTEIN XYLH"/>
    <property type="match status" value="1"/>
</dbReference>
<evidence type="ECO:0000256" key="9">
    <source>
        <dbReference type="ARBA" id="ARBA00035611"/>
    </source>
</evidence>
<dbReference type="RefSeq" id="WP_004687468.1">
    <property type="nucleotide sequence ID" value="NZ_AZBJ02000152.1"/>
</dbReference>
<evidence type="ECO:0000256" key="8">
    <source>
        <dbReference type="ARBA" id="ARBA00023136"/>
    </source>
</evidence>
<evidence type="ECO:0000256" key="2">
    <source>
        <dbReference type="ARBA" id="ARBA00022448"/>
    </source>
</evidence>
<keyword evidence="5" id="KW-0762">Sugar transport</keyword>
<keyword evidence="13" id="KW-1185">Reference proteome</keyword>
<evidence type="ECO:0000256" key="4">
    <source>
        <dbReference type="ARBA" id="ARBA00022519"/>
    </source>
</evidence>
<proteinExistence type="predicted"/>
<feature type="transmembrane region" description="Helical" evidence="11">
    <location>
        <begin position="40"/>
        <end position="60"/>
    </location>
</feature>
<evidence type="ECO:0000256" key="6">
    <source>
        <dbReference type="ARBA" id="ARBA00022692"/>
    </source>
</evidence>
<evidence type="ECO:0000256" key="3">
    <source>
        <dbReference type="ARBA" id="ARBA00022475"/>
    </source>
</evidence>
<protein>
    <recommendedName>
        <fullName evidence="10">Xylose transport system permease protein XylH</fullName>
    </recommendedName>
</protein>
<dbReference type="GO" id="GO:0005886">
    <property type="term" value="C:plasma membrane"/>
    <property type="evidence" value="ECO:0007669"/>
    <property type="project" value="UniProtKB-SubCell"/>
</dbReference>
<comment type="subcellular location">
    <subcellularLocation>
        <location evidence="1">Cell membrane</location>
        <topology evidence="1">Multi-pass membrane protein</topology>
    </subcellularLocation>
</comment>
<evidence type="ECO:0000313" key="12">
    <source>
        <dbReference type="EMBL" id="EEY02949.1"/>
    </source>
</evidence>
<organism evidence="12 13">
    <name type="scientific">Brucella neotomae 5K33</name>
    <dbReference type="NCBI Taxonomy" id="520456"/>
    <lineage>
        <taxon>Bacteria</taxon>
        <taxon>Pseudomonadati</taxon>
        <taxon>Pseudomonadota</taxon>
        <taxon>Alphaproteobacteria</taxon>
        <taxon>Hyphomicrobiales</taxon>
        <taxon>Brucellaceae</taxon>
        <taxon>Brucella/Ochrobactrum group</taxon>
        <taxon>Brucella</taxon>
    </lineage>
</organism>
<feature type="transmembrane region" description="Helical" evidence="11">
    <location>
        <begin position="193"/>
        <end position="213"/>
    </location>
</feature>
<name>A0A7U8PW44_BRUNE</name>
<feature type="transmembrane region" description="Helical" evidence="11">
    <location>
        <begin position="253"/>
        <end position="271"/>
    </location>
</feature>
<feature type="transmembrane region" description="Helical" evidence="11">
    <location>
        <begin position="360"/>
        <end position="377"/>
    </location>
</feature>
<evidence type="ECO:0000256" key="1">
    <source>
        <dbReference type="ARBA" id="ARBA00004651"/>
    </source>
</evidence>
<reference evidence="12 13" key="1">
    <citation type="submission" date="2009-01" db="EMBL/GenBank/DDBJ databases">
        <title>The Genome Sequence of Brucella neotomae 5K33.</title>
        <authorList>
            <consortium name="The Broad Institute Genome Sequencing Platform"/>
            <person name="Ward D."/>
            <person name="Young S.K."/>
            <person name="Kodira C.D."/>
            <person name="Zeng Q."/>
            <person name="Koehrsen M."/>
            <person name="Alvarado L."/>
            <person name="Berlin A."/>
            <person name="Borenstein D."/>
            <person name="Chen Z."/>
            <person name="Engels R."/>
            <person name="Freedman E."/>
            <person name="Gellesch M."/>
            <person name="Goldberg J."/>
            <person name="Griggs A."/>
            <person name="Gujja S."/>
            <person name="Heiman D."/>
            <person name="Hepburn T."/>
            <person name="Howarth C."/>
            <person name="Jen D."/>
            <person name="Larson L."/>
            <person name="Lewis B."/>
            <person name="Mehta T."/>
            <person name="Park D."/>
            <person name="Pearson M."/>
            <person name="Roberts A."/>
            <person name="Saif S."/>
            <person name="Shea T."/>
            <person name="Shenoy N."/>
            <person name="Sisk P."/>
            <person name="Stolte C."/>
            <person name="Sykes S."/>
            <person name="Walk T."/>
            <person name="White J."/>
            <person name="Yandava C."/>
            <person name="Whatmore A.M."/>
            <person name="Perrett L.L."/>
            <person name="O'Callaghan D."/>
            <person name="Nusbaum C."/>
            <person name="Galagan J."/>
            <person name="Birren B."/>
        </authorList>
    </citation>
    <scope>NUCLEOTIDE SEQUENCE [LARGE SCALE GENOMIC DNA]</scope>
    <source>
        <strain evidence="12 13">5K33</strain>
    </source>
</reference>
<keyword evidence="2" id="KW-0813">Transport</keyword>
<feature type="transmembrane region" description="Helical" evidence="11">
    <location>
        <begin position="383"/>
        <end position="402"/>
    </location>
</feature>
<evidence type="ECO:0000256" key="7">
    <source>
        <dbReference type="ARBA" id="ARBA00022989"/>
    </source>
</evidence>
<comment type="function">
    <text evidence="9">Part of the binding-protein-dependent transport system for D-xylose. Probably responsible for the translocation of the substrate across the membrane.</text>
</comment>
<dbReference type="AlphaFoldDB" id="A0A7U8PW44"/>
<keyword evidence="7 11" id="KW-1133">Transmembrane helix</keyword>
<feature type="transmembrane region" description="Helical" evidence="11">
    <location>
        <begin position="66"/>
        <end position="87"/>
    </location>
</feature>
<evidence type="ECO:0000256" key="5">
    <source>
        <dbReference type="ARBA" id="ARBA00022597"/>
    </source>
</evidence>
<keyword evidence="4" id="KW-0997">Cell inner membrane</keyword>
<feature type="transmembrane region" description="Helical" evidence="11">
    <location>
        <begin position="118"/>
        <end position="140"/>
    </location>
</feature>
<sequence>MNDINTLLDRQDVRVRHDKGVSGAIRTFIDRVKSGDLGSLPVIVGLLIIWTVFQTLNPVFLSSNNLVNLLFDCSTIGVISLGIVCVLMLGEIDLSVGSISGLSSAIIGVLWVNNGWPVGVAIIAALCAGALAGFLYALLYNRFSMPSFVSTLAGLLAALGLQLYLLGNTGSINLPYGSWLVSFGQLLVMPRPLSYALALVAGLAIFFTGFRAAPRRRTAGLSAPSAAGIALKALVITLIIGCGVFYLNQSRGVPWMFALFVVLVIAMNYALTRTRWGRCVQAVGGNREAARRAGINVNFIYVSAFMACSTLAAAGGIMAAARLASSSQQAGTGDVNLNAIAAAVIGGTSLFGGRGSAWSALLGIIVIQSIASGLTLLDLSSSLRYMITGAVLAIAVIVDSLARRSRQSHGRA</sequence>